<evidence type="ECO:0000313" key="3">
    <source>
        <dbReference type="Proteomes" id="UP000515123"/>
    </source>
</evidence>
<dbReference type="GO" id="GO:0005524">
    <property type="term" value="F:ATP binding"/>
    <property type="evidence" value="ECO:0007669"/>
    <property type="project" value="InterPro"/>
</dbReference>
<proteinExistence type="predicted"/>
<dbReference type="PANTHER" id="PTHR47987:SF37">
    <property type="entry name" value="PROTEIN KINASE DOMAIN-CONTAINING PROTEIN"/>
    <property type="match status" value="1"/>
</dbReference>
<dbReference type="InterPro" id="IPR046958">
    <property type="entry name" value="RBK1/2/STUNTED"/>
</dbReference>
<dbReference type="GO" id="GO:0004672">
    <property type="term" value="F:protein kinase activity"/>
    <property type="evidence" value="ECO:0007669"/>
    <property type="project" value="InterPro"/>
</dbReference>
<evidence type="ECO:0000313" key="4">
    <source>
        <dbReference type="RefSeq" id="XP_020080601.1"/>
    </source>
</evidence>
<dbReference type="Proteomes" id="UP000515123">
    <property type="component" value="Unplaced"/>
</dbReference>
<dbReference type="SMART" id="SM00220">
    <property type="entry name" value="S_TKc"/>
    <property type="match status" value="1"/>
</dbReference>
<dbReference type="PROSITE" id="PS50011">
    <property type="entry name" value="PROTEIN_KINASE_DOM"/>
    <property type="match status" value="1"/>
</dbReference>
<dbReference type="RefSeq" id="XP_020080601.1">
    <property type="nucleotide sequence ID" value="XM_020225012.1"/>
</dbReference>
<dbReference type="InterPro" id="IPR000719">
    <property type="entry name" value="Prot_kinase_dom"/>
</dbReference>
<dbReference type="PANTHER" id="PTHR47987">
    <property type="entry name" value="OS08G0249100 PROTEIN"/>
    <property type="match status" value="1"/>
</dbReference>
<dbReference type="InterPro" id="IPR008271">
    <property type="entry name" value="Ser/Thr_kinase_AS"/>
</dbReference>
<keyword evidence="4" id="KW-0418">Kinase</keyword>
<protein>
    <submittedName>
        <fullName evidence="4">Probable serine/threonine-protein kinase PBL21 isoform X1</fullName>
    </submittedName>
</protein>
<keyword evidence="4" id="KW-0808">Transferase</keyword>
<organism evidence="3 4">
    <name type="scientific">Ananas comosus</name>
    <name type="common">Pineapple</name>
    <name type="synonym">Ananas ananas</name>
    <dbReference type="NCBI Taxonomy" id="4615"/>
    <lineage>
        <taxon>Eukaryota</taxon>
        <taxon>Viridiplantae</taxon>
        <taxon>Streptophyta</taxon>
        <taxon>Embryophyta</taxon>
        <taxon>Tracheophyta</taxon>
        <taxon>Spermatophyta</taxon>
        <taxon>Magnoliopsida</taxon>
        <taxon>Liliopsida</taxon>
        <taxon>Poales</taxon>
        <taxon>Bromeliaceae</taxon>
        <taxon>Bromelioideae</taxon>
        <taxon>Ananas</taxon>
    </lineage>
</organism>
<dbReference type="Pfam" id="PF00069">
    <property type="entry name" value="Pkinase"/>
    <property type="match status" value="1"/>
</dbReference>
<accession>A0A6P5EBG5</accession>
<sequence length="517" mass="55587">MGSSYSSSGGGGGGGCYIARRDGRNRRRGGSSDGIIPCKKMVSSLAALRRRGRRQTGGSDDGRGRCDAENRSWLLADAAAGDGAAELHSVHSSFRLSFRGSPPPPAAVEAAGGAAAAAGVASAVLLLVSLEDDDDRQGAAAPPPSAPEALQWQRLDFLERSISPIASRAVRFSYAEIHSATYGFSAGRELGRGPLSRVYRGRVGVRRRAVAIKRLEGEGRESTKSFCRELMIASSLCNPNIVPLIGFCIDKAGLFLVYKFVSGGSLDRLLHHSRKVLPWTARYKVAVGAARAVEYLHYGTEKCVIHRDIKSSNILLSSKKSPKVRLCDFGFATWARGTSLPFLCKSVKGTFGYLAPEYFQHGKLSDKTDVYAFGVVLLELITGRKAIDQSRPQGDENLVLWARPLLQQGEGAMEKLLDPRIKLDSNSSNEMSRMVHAATACLSCEDSGRPSIDQVIAILQGQGNCGGDWPIFMGHGCFVGYGSTRLHGLLEMSDVKSHLALAMLGVSDSEDDDIYSQ</sequence>
<gene>
    <name evidence="4" type="primary">LOC109704252</name>
</gene>
<dbReference type="AlphaFoldDB" id="A0A6P5EBG5"/>
<dbReference type="SUPFAM" id="SSF56112">
    <property type="entry name" value="Protein kinase-like (PK-like)"/>
    <property type="match status" value="1"/>
</dbReference>
<dbReference type="OrthoDB" id="4062651at2759"/>
<dbReference type="Gene3D" id="3.30.200.20">
    <property type="entry name" value="Phosphorylase Kinase, domain 1"/>
    <property type="match status" value="1"/>
</dbReference>
<evidence type="ECO:0000256" key="1">
    <source>
        <dbReference type="SAM" id="MobiDB-lite"/>
    </source>
</evidence>
<reference evidence="4" key="2">
    <citation type="submission" date="2025-08" db="UniProtKB">
        <authorList>
            <consortium name="RefSeq"/>
        </authorList>
    </citation>
    <scope>IDENTIFICATION</scope>
    <source>
        <tissue evidence="4">Leaf</tissue>
    </source>
</reference>
<feature type="region of interest" description="Disordered" evidence="1">
    <location>
        <begin position="1"/>
        <end position="36"/>
    </location>
</feature>
<dbReference type="PROSITE" id="PS00108">
    <property type="entry name" value="PROTEIN_KINASE_ST"/>
    <property type="match status" value="1"/>
</dbReference>
<evidence type="ECO:0000259" key="2">
    <source>
        <dbReference type="PROSITE" id="PS50011"/>
    </source>
</evidence>
<name>A0A6P5EBG5_ANACO</name>
<dbReference type="Gene3D" id="1.10.510.10">
    <property type="entry name" value="Transferase(Phosphotransferase) domain 1"/>
    <property type="match status" value="1"/>
</dbReference>
<dbReference type="InterPro" id="IPR011009">
    <property type="entry name" value="Kinase-like_dom_sf"/>
</dbReference>
<keyword evidence="3" id="KW-1185">Reference proteome</keyword>
<dbReference type="GeneID" id="109704252"/>
<dbReference type="FunFam" id="1.10.510.10:FF:000095">
    <property type="entry name" value="protein STRUBBELIG-RECEPTOR FAMILY 8"/>
    <property type="match status" value="1"/>
</dbReference>
<feature type="domain" description="Protein kinase" evidence="2">
    <location>
        <begin position="184"/>
        <end position="472"/>
    </location>
</feature>
<reference evidence="3" key="1">
    <citation type="journal article" date="2015" name="Nat. Genet.">
        <title>The pineapple genome and the evolution of CAM photosynthesis.</title>
        <authorList>
            <person name="Ming R."/>
            <person name="VanBuren R."/>
            <person name="Wai C.M."/>
            <person name="Tang H."/>
            <person name="Schatz M.C."/>
            <person name="Bowers J.E."/>
            <person name="Lyons E."/>
            <person name="Wang M.L."/>
            <person name="Chen J."/>
            <person name="Biggers E."/>
            <person name="Zhang J."/>
            <person name="Huang L."/>
            <person name="Zhang L."/>
            <person name="Miao W."/>
            <person name="Zhang J."/>
            <person name="Ye Z."/>
            <person name="Miao C."/>
            <person name="Lin Z."/>
            <person name="Wang H."/>
            <person name="Zhou H."/>
            <person name="Yim W.C."/>
            <person name="Priest H.D."/>
            <person name="Zheng C."/>
            <person name="Woodhouse M."/>
            <person name="Edger P.P."/>
            <person name="Guyot R."/>
            <person name="Guo H.B."/>
            <person name="Guo H."/>
            <person name="Zheng G."/>
            <person name="Singh R."/>
            <person name="Sharma A."/>
            <person name="Min X."/>
            <person name="Zheng Y."/>
            <person name="Lee H."/>
            <person name="Gurtowski J."/>
            <person name="Sedlazeck F.J."/>
            <person name="Harkess A."/>
            <person name="McKain M.R."/>
            <person name="Liao Z."/>
            <person name="Fang J."/>
            <person name="Liu J."/>
            <person name="Zhang X."/>
            <person name="Zhang Q."/>
            <person name="Hu W."/>
            <person name="Qin Y."/>
            <person name="Wang K."/>
            <person name="Chen L.Y."/>
            <person name="Shirley N."/>
            <person name="Lin Y.R."/>
            <person name="Liu L.Y."/>
            <person name="Hernandez A.G."/>
            <person name="Wright C.L."/>
            <person name="Bulone V."/>
            <person name="Tuskan G.A."/>
            <person name="Heath K."/>
            <person name="Zee F."/>
            <person name="Moore P.H."/>
            <person name="Sunkar R."/>
            <person name="Leebens-Mack J.H."/>
            <person name="Mockler T."/>
            <person name="Bennetzen J.L."/>
            <person name="Freeling M."/>
            <person name="Sankoff D."/>
            <person name="Paterson A.H."/>
            <person name="Zhu X."/>
            <person name="Yang X."/>
            <person name="Smith J.A."/>
            <person name="Cushman J.C."/>
            <person name="Paull R.E."/>
            <person name="Yu Q."/>
        </authorList>
    </citation>
    <scope>NUCLEOTIDE SEQUENCE [LARGE SCALE GENOMIC DNA]</scope>
    <source>
        <strain evidence="3">cv. F153</strain>
    </source>
</reference>